<accession>A0A9P5YRT9</accession>
<dbReference type="Proteomes" id="UP000807469">
    <property type="component" value="Unassembled WGS sequence"/>
</dbReference>
<keyword evidence="3" id="KW-1185">Reference proteome</keyword>
<dbReference type="AlphaFoldDB" id="A0A9P5YRT9"/>
<dbReference type="EMBL" id="MU155437">
    <property type="protein sequence ID" value="KAF9473504.1"/>
    <property type="molecule type" value="Genomic_DNA"/>
</dbReference>
<evidence type="ECO:0000313" key="2">
    <source>
        <dbReference type="EMBL" id="KAF9473504.1"/>
    </source>
</evidence>
<proteinExistence type="predicted"/>
<feature type="compositionally biased region" description="Polar residues" evidence="1">
    <location>
        <begin position="37"/>
        <end position="62"/>
    </location>
</feature>
<gene>
    <name evidence="2" type="ORF">BDN70DRAFT_377944</name>
</gene>
<feature type="region of interest" description="Disordered" evidence="1">
    <location>
        <begin position="1"/>
        <end position="92"/>
    </location>
</feature>
<protein>
    <submittedName>
        <fullName evidence="2">Uncharacterized protein</fullName>
    </submittedName>
</protein>
<evidence type="ECO:0000256" key="1">
    <source>
        <dbReference type="SAM" id="MobiDB-lite"/>
    </source>
</evidence>
<organism evidence="2 3">
    <name type="scientific">Pholiota conissans</name>
    <dbReference type="NCBI Taxonomy" id="109636"/>
    <lineage>
        <taxon>Eukaryota</taxon>
        <taxon>Fungi</taxon>
        <taxon>Dikarya</taxon>
        <taxon>Basidiomycota</taxon>
        <taxon>Agaricomycotina</taxon>
        <taxon>Agaricomycetes</taxon>
        <taxon>Agaricomycetidae</taxon>
        <taxon>Agaricales</taxon>
        <taxon>Agaricineae</taxon>
        <taxon>Strophariaceae</taxon>
        <taxon>Pholiota</taxon>
    </lineage>
</organism>
<feature type="region of interest" description="Disordered" evidence="1">
    <location>
        <begin position="297"/>
        <end position="316"/>
    </location>
</feature>
<reference evidence="2" key="1">
    <citation type="submission" date="2020-11" db="EMBL/GenBank/DDBJ databases">
        <authorList>
            <consortium name="DOE Joint Genome Institute"/>
            <person name="Ahrendt S."/>
            <person name="Riley R."/>
            <person name="Andreopoulos W."/>
            <person name="Labutti K."/>
            <person name="Pangilinan J."/>
            <person name="Ruiz-Duenas F.J."/>
            <person name="Barrasa J.M."/>
            <person name="Sanchez-Garcia M."/>
            <person name="Camarero S."/>
            <person name="Miyauchi S."/>
            <person name="Serrano A."/>
            <person name="Linde D."/>
            <person name="Babiker R."/>
            <person name="Drula E."/>
            <person name="Ayuso-Fernandez I."/>
            <person name="Pacheco R."/>
            <person name="Padilla G."/>
            <person name="Ferreira P."/>
            <person name="Barriuso J."/>
            <person name="Kellner H."/>
            <person name="Castanera R."/>
            <person name="Alfaro M."/>
            <person name="Ramirez L."/>
            <person name="Pisabarro A.G."/>
            <person name="Kuo A."/>
            <person name="Tritt A."/>
            <person name="Lipzen A."/>
            <person name="He G."/>
            <person name="Yan M."/>
            <person name="Ng V."/>
            <person name="Cullen D."/>
            <person name="Martin F."/>
            <person name="Rosso M.-N."/>
            <person name="Henrissat B."/>
            <person name="Hibbett D."/>
            <person name="Martinez A.T."/>
            <person name="Grigoriev I.V."/>
        </authorList>
    </citation>
    <scope>NUCLEOTIDE SEQUENCE</scope>
    <source>
        <strain evidence="2">CIRM-BRFM 674</strain>
    </source>
</reference>
<feature type="compositionally biased region" description="Basic residues" evidence="1">
    <location>
        <begin position="267"/>
        <end position="281"/>
    </location>
</feature>
<name>A0A9P5YRT9_9AGAR</name>
<feature type="compositionally biased region" description="Basic and acidic residues" evidence="1">
    <location>
        <begin position="183"/>
        <end position="196"/>
    </location>
</feature>
<feature type="region of interest" description="Disordered" evidence="1">
    <location>
        <begin position="111"/>
        <end position="290"/>
    </location>
</feature>
<comment type="caution">
    <text evidence="2">The sequence shown here is derived from an EMBL/GenBank/DDBJ whole genome shotgun (WGS) entry which is preliminary data.</text>
</comment>
<sequence>MTLLDSRGVHYVSQKEGAGSSSQRSPFTTPSPPNPTLGTPSPNYNPSRMTARNSLETTSESITEIRDNISRPYALRPNPPVRRKSRRAVGRPSPLVLTRARSRSRQNLKAAYLTSPPPPTPPIKRRPPVPETPRYTLELNLPDGPSHFMTSPRMQGLVTRSYAERSTRSVSRRKSNTSMRSSASDRFKNPPPKEDPPPIPTLPHISDLNHVEKSNVSERAEPQVTMSTTASVLPESIDPQAVSPTPKRAKESRYHRNAPPPLQLKSSAHRRPSISKRSSRRISRDTRASMQSIDTSLFPLSPLTPRPRMPSKKELQRRRLLKLKRTLGEDVPLELITPPPSSGFRAMVMRDLGASVVNPIGDDERLRRPGIGGSALHVPLNTNTKTTKGAFAAMRKKKVAPLGSAAHLAAPAAAFEPIQVSVDKEVVSELPPRAPTPPVILISAHPYANILPQSVPIYGYEEEKLHVRPDLFPSEVKMKKIRASASQNSEESSRSHWPRTPFARVFEPVPEGYLAPPLPSTVNVDYRGGLGLGIAVSTVKRSERRQGWSGEWNQPDMQDVIAKLRNM</sequence>
<evidence type="ECO:0000313" key="3">
    <source>
        <dbReference type="Proteomes" id="UP000807469"/>
    </source>
</evidence>
<dbReference type="OrthoDB" id="3232670at2759"/>
<feature type="compositionally biased region" description="Basic and acidic residues" evidence="1">
    <location>
        <begin position="207"/>
        <end position="221"/>
    </location>
</feature>